<evidence type="ECO:0000259" key="2">
    <source>
        <dbReference type="PROSITE" id="PS51332"/>
    </source>
</evidence>
<evidence type="ECO:0000313" key="3">
    <source>
        <dbReference type="EMBL" id="MDY8108501.1"/>
    </source>
</evidence>
<organism evidence="3 4">
    <name type="scientific">Fulvimarina uroteuthidis</name>
    <dbReference type="NCBI Taxonomy" id="3098149"/>
    <lineage>
        <taxon>Bacteria</taxon>
        <taxon>Pseudomonadati</taxon>
        <taxon>Pseudomonadota</taxon>
        <taxon>Alphaproteobacteria</taxon>
        <taxon>Hyphomicrobiales</taxon>
        <taxon>Aurantimonadaceae</taxon>
        <taxon>Fulvimarina</taxon>
    </lineage>
</organism>
<evidence type="ECO:0000313" key="4">
    <source>
        <dbReference type="Proteomes" id="UP001294412"/>
    </source>
</evidence>
<reference evidence="3 4" key="1">
    <citation type="submission" date="2023-12" db="EMBL/GenBank/DDBJ databases">
        <title>Description of Novel Strain Fulvimarina sp. 2208YS6-2-32 isolated from Uroteuthis (Photololigo) edulis.</title>
        <authorList>
            <person name="Park J.-S."/>
        </authorList>
    </citation>
    <scope>NUCLEOTIDE SEQUENCE [LARGE SCALE GENOMIC DNA]</scope>
    <source>
        <strain evidence="3 4">2208YS6-2-32</strain>
    </source>
</reference>
<dbReference type="PROSITE" id="PS51332">
    <property type="entry name" value="B12_BINDING"/>
    <property type="match status" value="1"/>
</dbReference>
<feature type="domain" description="B12-binding" evidence="2">
    <location>
        <begin position="186"/>
        <end position="312"/>
    </location>
</feature>
<dbReference type="Proteomes" id="UP001294412">
    <property type="component" value="Unassembled WGS sequence"/>
</dbReference>
<evidence type="ECO:0000256" key="1">
    <source>
        <dbReference type="SAM" id="MobiDB-lite"/>
    </source>
</evidence>
<dbReference type="EMBL" id="JAXLPB010000001">
    <property type="protein sequence ID" value="MDY8108501.1"/>
    <property type="molecule type" value="Genomic_DNA"/>
</dbReference>
<dbReference type="InterPro" id="IPR003759">
    <property type="entry name" value="Cbl-bd_cap"/>
</dbReference>
<dbReference type="Gene3D" id="3.40.50.280">
    <property type="entry name" value="Cobalamin-binding domain"/>
    <property type="match status" value="1"/>
</dbReference>
<sequence>MAYNTAGPGLRRLEDDSEENPFPSTKFDIGQGERFVEGQIARDLPAFERPGPNATAKNLEDAIKNAVIPRLYARRMVENDKAAAHLPQSDLTTGILKQAAIEHLHRMVLAGQSDAQEACLHEIHAQGLPLRRLLEDVVVPVADELGRAWEEDLMSFAEVSLKVGRFQKAVSNFTSRVLPNDLTRDKPTFLMSPAPGEQHSFGASVFGNLLIAEGFPTDIVLDADAGQLCDRVRERSYSALGLSCNSDRTLPILKTLIAKLRQASCNRAIRILVGGWALQTGDKSLSKLDADLVVTDGRRALDDVVRLFERGE</sequence>
<accession>A0ABU5I2V1</accession>
<proteinExistence type="predicted"/>
<dbReference type="InterPro" id="IPR036594">
    <property type="entry name" value="Meth_synthase_dom"/>
</dbReference>
<protein>
    <submittedName>
        <fullName evidence="3">B12-binding domain-containing protein</fullName>
    </submittedName>
</protein>
<gene>
    <name evidence="3" type="ORF">U0C82_04950</name>
</gene>
<dbReference type="InterPro" id="IPR006158">
    <property type="entry name" value="Cobalamin-bd"/>
</dbReference>
<dbReference type="InterPro" id="IPR036724">
    <property type="entry name" value="Cobalamin-bd_sf"/>
</dbReference>
<keyword evidence="4" id="KW-1185">Reference proteome</keyword>
<dbReference type="SUPFAM" id="SSF52242">
    <property type="entry name" value="Cobalamin (vitamin B12)-binding domain"/>
    <property type="match status" value="1"/>
</dbReference>
<comment type="caution">
    <text evidence="3">The sequence shown here is derived from an EMBL/GenBank/DDBJ whole genome shotgun (WGS) entry which is preliminary data.</text>
</comment>
<name>A0ABU5I2V1_9HYPH</name>
<dbReference type="Pfam" id="PF02607">
    <property type="entry name" value="B12-binding_2"/>
    <property type="match status" value="1"/>
</dbReference>
<dbReference type="RefSeq" id="WP_322185940.1">
    <property type="nucleotide sequence ID" value="NZ_JAXLPB010000001.1"/>
</dbReference>
<feature type="region of interest" description="Disordered" evidence="1">
    <location>
        <begin position="1"/>
        <end position="26"/>
    </location>
</feature>
<dbReference type="Gene3D" id="1.10.1240.10">
    <property type="entry name" value="Methionine synthase domain"/>
    <property type="match status" value="1"/>
</dbReference>